<dbReference type="InterPro" id="IPR010499">
    <property type="entry name" value="AraC_E-bd"/>
</dbReference>
<dbReference type="InterPro" id="IPR047057">
    <property type="entry name" value="MerR_fam"/>
</dbReference>
<feature type="coiled-coil region" evidence="5">
    <location>
        <begin position="88"/>
        <end position="115"/>
    </location>
</feature>
<evidence type="ECO:0000256" key="1">
    <source>
        <dbReference type="ARBA" id="ARBA00022491"/>
    </source>
</evidence>
<dbReference type="RefSeq" id="WP_377493952.1">
    <property type="nucleotide sequence ID" value="NZ_JBHMDO010000021.1"/>
</dbReference>
<dbReference type="InterPro" id="IPR009061">
    <property type="entry name" value="DNA-bd_dom_put_sf"/>
</dbReference>
<evidence type="ECO:0000256" key="2">
    <source>
        <dbReference type="ARBA" id="ARBA00023015"/>
    </source>
</evidence>
<dbReference type="Gene3D" id="3.20.80.10">
    <property type="entry name" value="Regulatory factor, effector binding domain"/>
    <property type="match status" value="1"/>
</dbReference>
<evidence type="ECO:0000256" key="3">
    <source>
        <dbReference type="ARBA" id="ARBA00023125"/>
    </source>
</evidence>
<dbReference type="Gene3D" id="1.10.1660.10">
    <property type="match status" value="1"/>
</dbReference>
<dbReference type="Proteomes" id="UP001589747">
    <property type="component" value="Unassembled WGS sequence"/>
</dbReference>
<sequence>MLSIGEFSKLCEVSTKTLRYYDEIGLITPDEINQDNGYRYYAVGQLKTMLMISRLKSYHFSLDEIKAIMETEADQAEERLSAALYRKRRDMQERLGALERTLHQMNEDLANLERGIPILAHLDRIGVQLVTTPAMTTLSIRRMIRSEDYAAGYGAFFGRLYERIAADRLTLRGTPMTIYHSPEFDPAGNDTEFAIPIEESVSGTRVLPGGLSARAILNGAYPELRGVYARLREWIEQEGYVVADAPYEVYRTDPAQVEDPEASVTEVYFPIRKG</sequence>
<keyword evidence="5" id="KW-0175">Coiled coil</keyword>
<dbReference type="SMART" id="SM00422">
    <property type="entry name" value="HTH_MERR"/>
    <property type="match status" value="1"/>
</dbReference>
<dbReference type="CDD" id="cd01107">
    <property type="entry name" value="HTH_BmrR"/>
    <property type="match status" value="1"/>
</dbReference>
<dbReference type="PANTHER" id="PTHR30204:SF69">
    <property type="entry name" value="MERR-FAMILY TRANSCRIPTIONAL REGULATOR"/>
    <property type="match status" value="1"/>
</dbReference>
<evidence type="ECO:0000313" key="7">
    <source>
        <dbReference type="EMBL" id="MFB9326543.1"/>
    </source>
</evidence>
<proteinExistence type="predicted"/>
<name>A0ABV5KMV8_9BACL</name>
<dbReference type="PANTHER" id="PTHR30204">
    <property type="entry name" value="REDOX-CYCLING DRUG-SENSING TRANSCRIPTIONAL ACTIVATOR SOXR"/>
    <property type="match status" value="1"/>
</dbReference>
<dbReference type="Pfam" id="PF06445">
    <property type="entry name" value="GyrI-like"/>
    <property type="match status" value="1"/>
</dbReference>
<evidence type="ECO:0000256" key="4">
    <source>
        <dbReference type="ARBA" id="ARBA00023163"/>
    </source>
</evidence>
<keyword evidence="3" id="KW-0238">DNA-binding</keyword>
<keyword evidence="2" id="KW-0805">Transcription regulation</keyword>
<evidence type="ECO:0000259" key="6">
    <source>
        <dbReference type="PROSITE" id="PS50937"/>
    </source>
</evidence>
<dbReference type="EMBL" id="JBHMDO010000021">
    <property type="protein sequence ID" value="MFB9326543.1"/>
    <property type="molecule type" value="Genomic_DNA"/>
</dbReference>
<dbReference type="PROSITE" id="PS50937">
    <property type="entry name" value="HTH_MERR_2"/>
    <property type="match status" value="1"/>
</dbReference>
<dbReference type="InterPro" id="IPR011256">
    <property type="entry name" value="Reg_factor_effector_dom_sf"/>
</dbReference>
<evidence type="ECO:0000313" key="8">
    <source>
        <dbReference type="Proteomes" id="UP001589747"/>
    </source>
</evidence>
<gene>
    <name evidence="7" type="ORF">ACFFSY_11520</name>
</gene>
<reference evidence="7 8" key="1">
    <citation type="submission" date="2024-09" db="EMBL/GenBank/DDBJ databases">
        <authorList>
            <person name="Sun Q."/>
            <person name="Mori K."/>
        </authorList>
    </citation>
    <scope>NUCLEOTIDE SEQUENCE [LARGE SCALE GENOMIC DNA]</scope>
    <source>
        <strain evidence="7 8">TISTR 2452</strain>
    </source>
</reference>
<keyword evidence="4" id="KW-0804">Transcription</keyword>
<protein>
    <submittedName>
        <fullName evidence="7">MerR family transcriptional regulator</fullName>
    </submittedName>
</protein>
<dbReference type="SMART" id="SM00871">
    <property type="entry name" value="AraC_E_bind"/>
    <property type="match status" value="1"/>
</dbReference>
<dbReference type="SUPFAM" id="SSF46955">
    <property type="entry name" value="Putative DNA-binding domain"/>
    <property type="match status" value="1"/>
</dbReference>
<dbReference type="InterPro" id="IPR029442">
    <property type="entry name" value="GyrI-like"/>
</dbReference>
<evidence type="ECO:0000256" key="5">
    <source>
        <dbReference type="SAM" id="Coils"/>
    </source>
</evidence>
<dbReference type="Pfam" id="PF13411">
    <property type="entry name" value="MerR_1"/>
    <property type="match status" value="1"/>
</dbReference>
<accession>A0ABV5KMV8</accession>
<feature type="domain" description="HTH merR-type" evidence="6">
    <location>
        <begin position="1"/>
        <end position="71"/>
    </location>
</feature>
<dbReference type="SUPFAM" id="SSF55136">
    <property type="entry name" value="Probable bacterial effector-binding domain"/>
    <property type="match status" value="1"/>
</dbReference>
<dbReference type="PROSITE" id="PS00552">
    <property type="entry name" value="HTH_MERR_1"/>
    <property type="match status" value="1"/>
</dbReference>
<dbReference type="InterPro" id="IPR000551">
    <property type="entry name" value="MerR-type_HTH_dom"/>
</dbReference>
<keyword evidence="8" id="KW-1185">Reference proteome</keyword>
<comment type="caution">
    <text evidence="7">The sequence shown here is derived from an EMBL/GenBank/DDBJ whole genome shotgun (WGS) entry which is preliminary data.</text>
</comment>
<organism evidence="7 8">
    <name type="scientific">Paenibacillus aurantiacus</name>
    <dbReference type="NCBI Taxonomy" id="1936118"/>
    <lineage>
        <taxon>Bacteria</taxon>
        <taxon>Bacillati</taxon>
        <taxon>Bacillota</taxon>
        <taxon>Bacilli</taxon>
        <taxon>Bacillales</taxon>
        <taxon>Paenibacillaceae</taxon>
        <taxon>Paenibacillus</taxon>
    </lineage>
</organism>
<keyword evidence="1" id="KW-0678">Repressor</keyword>